<evidence type="ECO:0000256" key="1">
    <source>
        <dbReference type="SAM" id="MobiDB-lite"/>
    </source>
</evidence>
<keyword evidence="4" id="KW-1185">Reference proteome</keyword>
<dbReference type="InterPro" id="IPR013187">
    <property type="entry name" value="F-box-assoc_dom_typ3"/>
</dbReference>
<dbReference type="Pfam" id="PF08268">
    <property type="entry name" value="FBA_3"/>
    <property type="match status" value="1"/>
</dbReference>
<dbReference type="InterPro" id="IPR050796">
    <property type="entry name" value="SCF_F-box_component"/>
</dbReference>
<dbReference type="NCBIfam" id="TIGR01640">
    <property type="entry name" value="F_box_assoc_1"/>
    <property type="match status" value="1"/>
</dbReference>
<protein>
    <recommendedName>
        <fullName evidence="2">F-box associated beta-propeller type 3 domain-containing protein</fullName>
    </recommendedName>
</protein>
<evidence type="ECO:0000259" key="2">
    <source>
        <dbReference type="Pfam" id="PF08268"/>
    </source>
</evidence>
<feature type="non-terminal residue" evidence="3">
    <location>
        <position position="1"/>
    </location>
</feature>
<dbReference type="OrthoDB" id="682098at2759"/>
<sequence>MAEEYQAPPPRTSKRPRHDQPAPLLPDDVIVEQILTRVPAAAAARRAVRAAGAQQPEIAFFARRPAAAGSSATGFYSCKLKVTSQQEASAAACELVTVSGLREGDLVLSGTRPCHGLTLLYLPSTSEYHVCNLSTGEHVALPPCPWAKSEIPDGPYMLSSTGIGFDVAAGEHKVVRPYKDWTRQERCEVYGLRSGGWRPCAGQVPPHAAKGLDGRPLVFLDGCFYWHINTLGNFDGPEADFFSTPEPILSFAVDTEQFGWVPQPEERSGYSFLLAELDGFLCAVVDLRLTVKRYELWTLPAGSGSGALPPSWSLRCSISLAGLPPLIRDRMVRPFRMIPLASSFGGKILLATSWHEVFTYDPESNSFDWVFSVQEFMDAPREPHLLLNIALHEECITSVRHRPLADGDAGQLKMKIGKSTVARRQTPAHQRQNDFHITPQLVQMILGIATEQYNNMHD</sequence>
<comment type="caution">
    <text evidence="3">The sequence shown here is derived from an EMBL/GenBank/DDBJ whole genome shotgun (WGS) entry which is preliminary data.</text>
</comment>
<dbReference type="AlphaFoldDB" id="A0A5J9V9S7"/>
<dbReference type="Gramene" id="TVU33002">
    <property type="protein sequence ID" value="TVU33002"/>
    <property type="gene ID" value="EJB05_24773"/>
</dbReference>
<gene>
    <name evidence="3" type="ORF">EJB05_24773</name>
</gene>
<evidence type="ECO:0000313" key="3">
    <source>
        <dbReference type="EMBL" id="TVU33002.1"/>
    </source>
</evidence>
<dbReference type="Proteomes" id="UP000324897">
    <property type="component" value="Chromosome 1"/>
</dbReference>
<organism evidence="3 4">
    <name type="scientific">Eragrostis curvula</name>
    <name type="common">weeping love grass</name>
    <dbReference type="NCBI Taxonomy" id="38414"/>
    <lineage>
        <taxon>Eukaryota</taxon>
        <taxon>Viridiplantae</taxon>
        <taxon>Streptophyta</taxon>
        <taxon>Embryophyta</taxon>
        <taxon>Tracheophyta</taxon>
        <taxon>Spermatophyta</taxon>
        <taxon>Magnoliopsida</taxon>
        <taxon>Liliopsida</taxon>
        <taxon>Poales</taxon>
        <taxon>Poaceae</taxon>
        <taxon>PACMAD clade</taxon>
        <taxon>Chloridoideae</taxon>
        <taxon>Eragrostideae</taxon>
        <taxon>Eragrostidinae</taxon>
        <taxon>Eragrostis</taxon>
    </lineage>
</organism>
<feature type="region of interest" description="Disordered" evidence="1">
    <location>
        <begin position="1"/>
        <end position="25"/>
    </location>
</feature>
<proteinExistence type="predicted"/>
<dbReference type="PANTHER" id="PTHR31672:SF13">
    <property type="entry name" value="F-BOX PROTEIN CPR30-LIKE"/>
    <property type="match status" value="1"/>
</dbReference>
<dbReference type="PANTHER" id="PTHR31672">
    <property type="entry name" value="BNACNNG10540D PROTEIN"/>
    <property type="match status" value="1"/>
</dbReference>
<name>A0A5J9V9S7_9POAL</name>
<reference evidence="3 4" key="1">
    <citation type="journal article" date="2019" name="Sci. Rep.">
        <title>A high-quality genome of Eragrostis curvula grass provides insights into Poaceae evolution and supports new strategies to enhance forage quality.</title>
        <authorList>
            <person name="Carballo J."/>
            <person name="Santos B.A.C.M."/>
            <person name="Zappacosta D."/>
            <person name="Garbus I."/>
            <person name="Selva J.P."/>
            <person name="Gallo C.A."/>
            <person name="Diaz A."/>
            <person name="Albertini E."/>
            <person name="Caccamo M."/>
            <person name="Echenique V."/>
        </authorList>
    </citation>
    <scope>NUCLEOTIDE SEQUENCE [LARGE SCALE GENOMIC DNA]</scope>
    <source>
        <strain evidence="4">cv. Victoria</strain>
        <tissue evidence="3">Leaf</tissue>
    </source>
</reference>
<feature type="domain" description="F-box associated beta-propeller type 3" evidence="2">
    <location>
        <begin position="106"/>
        <end position="299"/>
    </location>
</feature>
<dbReference type="InterPro" id="IPR017451">
    <property type="entry name" value="F-box-assoc_interact_dom"/>
</dbReference>
<accession>A0A5J9V9S7</accession>
<evidence type="ECO:0000313" key="4">
    <source>
        <dbReference type="Proteomes" id="UP000324897"/>
    </source>
</evidence>
<dbReference type="EMBL" id="RWGY01000011">
    <property type="protein sequence ID" value="TVU33002.1"/>
    <property type="molecule type" value="Genomic_DNA"/>
</dbReference>